<keyword evidence="3" id="KW-1185">Reference proteome</keyword>
<evidence type="ECO:0000313" key="2">
    <source>
        <dbReference type="EMBL" id="MBB5226963.1"/>
    </source>
</evidence>
<dbReference type="Proteomes" id="UP000518887">
    <property type="component" value="Unassembled WGS sequence"/>
</dbReference>
<evidence type="ECO:0000259" key="1">
    <source>
        <dbReference type="Pfam" id="PF13508"/>
    </source>
</evidence>
<organism evidence="2 3">
    <name type="scientific">Treponema ruminis</name>
    <dbReference type="NCBI Taxonomy" id="744515"/>
    <lineage>
        <taxon>Bacteria</taxon>
        <taxon>Pseudomonadati</taxon>
        <taxon>Spirochaetota</taxon>
        <taxon>Spirochaetia</taxon>
        <taxon>Spirochaetales</taxon>
        <taxon>Treponemataceae</taxon>
        <taxon>Treponema</taxon>
    </lineage>
</organism>
<dbReference type="EMBL" id="JACHFQ010000007">
    <property type="protein sequence ID" value="MBB5226963.1"/>
    <property type="molecule type" value="Genomic_DNA"/>
</dbReference>
<proteinExistence type="predicted"/>
<dbReference type="InterPro" id="IPR000182">
    <property type="entry name" value="GNAT_dom"/>
</dbReference>
<dbReference type="Gene3D" id="3.40.630.30">
    <property type="match status" value="1"/>
</dbReference>
<evidence type="ECO:0000313" key="3">
    <source>
        <dbReference type="Proteomes" id="UP000518887"/>
    </source>
</evidence>
<feature type="domain" description="N-acetyltransferase" evidence="1">
    <location>
        <begin position="102"/>
        <end position="163"/>
    </location>
</feature>
<accession>A0A7W8GAP8</accession>
<dbReference type="GO" id="GO:0008999">
    <property type="term" value="F:protein-N-terminal-alanine acetyltransferase activity"/>
    <property type="evidence" value="ECO:0007669"/>
    <property type="project" value="UniProtKB-EC"/>
</dbReference>
<keyword evidence="2" id="KW-0012">Acyltransferase</keyword>
<dbReference type="RefSeq" id="WP_184660725.1">
    <property type="nucleotide sequence ID" value="NZ_CP031518.1"/>
</dbReference>
<dbReference type="Pfam" id="PF13508">
    <property type="entry name" value="Acetyltransf_7"/>
    <property type="match status" value="1"/>
</dbReference>
<comment type="caution">
    <text evidence="2">The sequence shown here is derived from an EMBL/GenBank/DDBJ whole genome shotgun (WGS) entry which is preliminary data.</text>
</comment>
<name>A0A7W8GAP8_9SPIR</name>
<protein>
    <submittedName>
        <fullName evidence="2">Ribosomal-protein-alanine N-acetyltransferase</fullName>
        <ecNumber evidence="2">2.3.1.267</ecNumber>
    </submittedName>
</protein>
<dbReference type="SUPFAM" id="SSF55729">
    <property type="entry name" value="Acyl-CoA N-acyltransferases (Nat)"/>
    <property type="match status" value="1"/>
</dbReference>
<gene>
    <name evidence="2" type="ORF">HNP76_002351</name>
</gene>
<dbReference type="InterPro" id="IPR016181">
    <property type="entry name" value="Acyl_CoA_acyltransferase"/>
</dbReference>
<dbReference type="AlphaFoldDB" id="A0A7W8GAP8"/>
<sequence>MNIERQSFIPAIQEKKRVFEKRLKVFPQGFLALADCSEETVLKNKVALVCGYLCAEKWDFLPDFSALSGMDEKEKKSSLKKIEKRFALGHNPLLTHKTNGCFLYVSSFALLKDYRGKGYGEKFFLNSVAALSSADSQIKKVVILVDSEWAPAIKIYEKLGFQKVFELKEFFPTIQKKVNADGIIMTADAALFRDIEFSKSENDLSGIRI</sequence>
<reference evidence="2 3" key="1">
    <citation type="submission" date="2020-08" db="EMBL/GenBank/DDBJ databases">
        <title>Genomic Encyclopedia of Type Strains, Phase IV (KMG-IV): sequencing the most valuable type-strain genomes for metagenomic binning, comparative biology and taxonomic classification.</title>
        <authorList>
            <person name="Goeker M."/>
        </authorList>
    </citation>
    <scope>NUCLEOTIDE SEQUENCE [LARGE SCALE GENOMIC DNA]</scope>
    <source>
        <strain evidence="2 3">DSM 103462</strain>
    </source>
</reference>
<keyword evidence="2" id="KW-0808">Transferase</keyword>
<dbReference type="EC" id="2.3.1.267" evidence="2"/>